<evidence type="ECO:0000256" key="4">
    <source>
        <dbReference type="ARBA" id="ARBA00045261"/>
    </source>
</evidence>
<dbReference type="CDD" id="cd23705">
    <property type="entry name" value="Flattop"/>
    <property type="match status" value="1"/>
</dbReference>
<protein>
    <recommendedName>
        <fullName evidence="2">Protein Flattop</fullName>
    </recommendedName>
    <alternativeName>
        <fullName evidence="3">Cilia- and flagella-associated protein 126</fullName>
    </alternativeName>
</protein>
<dbReference type="GO" id="GO:0044782">
    <property type="term" value="P:cilium organization"/>
    <property type="evidence" value="ECO:0007669"/>
    <property type="project" value="TreeGrafter"/>
</dbReference>
<accession>A0AA35LLK9</accession>
<keyword evidence="6" id="KW-0966">Cell projection</keyword>
<organism evidence="6 7">
    <name type="scientific">Podarcis lilfordi</name>
    <name type="common">Lilford's wall lizard</name>
    <dbReference type="NCBI Taxonomy" id="74358"/>
    <lineage>
        <taxon>Eukaryota</taxon>
        <taxon>Metazoa</taxon>
        <taxon>Chordata</taxon>
        <taxon>Craniata</taxon>
        <taxon>Vertebrata</taxon>
        <taxon>Euteleostomi</taxon>
        <taxon>Lepidosauria</taxon>
        <taxon>Squamata</taxon>
        <taxon>Bifurcata</taxon>
        <taxon>Unidentata</taxon>
        <taxon>Episquamata</taxon>
        <taxon>Laterata</taxon>
        <taxon>Lacertibaenia</taxon>
        <taxon>Lacertidae</taxon>
        <taxon>Podarcis</taxon>
    </lineage>
</organism>
<dbReference type="AlphaFoldDB" id="A0AA35LLK9"/>
<dbReference type="PANTHER" id="PTHR34639">
    <property type="entry name" value="PROTEIN FLATTOP"/>
    <property type="match status" value="1"/>
</dbReference>
<feature type="region of interest" description="Disordered" evidence="5">
    <location>
        <begin position="179"/>
        <end position="395"/>
    </location>
</feature>
<dbReference type="Proteomes" id="UP001178461">
    <property type="component" value="Chromosome 16"/>
</dbReference>
<keyword evidence="7" id="KW-1185">Reference proteome</keyword>
<evidence type="ECO:0000313" key="6">
    <source>
        <dbReference type="EMBL" id="CAI5798226.1"/>
    </source>
</evidence>
<dbReference type="EMBL" id="OX395143">
    <property type="protein sequence ID" value="CAI5798226.1"/>
    <property type="molecule type" value="Genomic_DNA"/>
</dbReference>
<evidence type="ECO:0000313" key="7">
    <source>
        <dbReference type="Proteomes" id="UP001178461"/>
    </source>
</evidence>
<feature type="compositionally biased region" description="Low complexity" evidence="5">
    <location>
        <begin position="300"/>
        <end position="310"/>
    </location>
</feature>
<dbReference type="PANTHER" id="PTHR34639:SF1">
    <property type="entry name" value="PROTEIN FLATTOP"/>
    <property type="match status" value="1"/>
</dbReference>
<evidence type="ECO:0000256" key="2">
    <source>
        <dbReference type="ARBA" id="ARBA00019181"/>
    </source>
</evidence>
<evidence type="ECO:0000256" key="1">
    <source>
        <dbReference type="ARBA" id="ARBA00009887"/>
    </source>
</evidence>
<evidence type="ECO:0000256" key="3">
    <source>
        <dbReference type="ARBA" id="ARBA00033306"/>
    </source>
</evidence>
<proteinExistence type="inferred from homology"/>
<keyword evidence="6" id="KW-0282">Flagellum</keyword>
<comment type="similarity">
    <text evidence="1">Belongs to the Flattop family.</text>
</comment>
<name>A0AA35LLK9_9SAUR</name>
<comment type="function">
    <text evidence="4">Microtubule inner protein (MIP) part of the dynein-decorated doublet microtubules (DMTs) in cilia axoneme. Acts as a regulator of cilium basal body docking and positioning in mono- and multiciliated cells. Regulates basal body docking and cilia formation in multiciliated lung cells. Regulates kinocilium positioning and stereocilia bundle morphogenesis in the inner ear.</text>
</comment>
<sequence length="395" mass="42651">MCVQLVSRFCRKAFKKKSRKDCARILFSRTLLCRQGSEDQPEATKGATPTPPVARILPKQRRRAASMATHYSSGQYEDAYNPKNLQNWNLPRVAKEHPSAREGYTQFIANDRGHLLPAVPRSKASPWGTYMGTWDMPLKIPPAKVNLTSRSVNAAAHLTEWISKSTALNNACNGFCPEITGKPSDPPPRVCKPVKGGPSSRKASERPGSVGEMPAQEDTAARGSATPKGPLSRQPGCIDVRMKDDLPDAQQMEPKEPRPPATSEIPVSRQPGSMDVRMQENGSPKIPSPSRPSSREPAARRAASAEAPASGWPRSLEGKPKGVSTPELLASCRPGSMEANPRSPLLAEALASSRPTTKGSLAAPDVRKTPLDMGADWQEKGASPRPLHGLEEPSS</sequence>
<dbReference type="GO" id="GO:0036064">
    <property type="term" value="C:ciliary basal body"/>
    <property type="evidence" value="ECO:0007669"/>
    <property type="project" value="TreeGrafter"/>
</dbReference>
<reference evidence="6" key="1">
    <citation type="submission" date="2022-12" db="EMBL/GenBank/DDBJ databases">
        <authorList>
            <person name="Alioto T."/>
            <person name="Alioto T."/>
            <person name="Gomez Garrido J."/>
        </authorList>
    </citation>
    <scope>NUCLEOTIDE SEQUENCE</scope>
</reference>
<gene>
    <name evidence="6" type="ORF">PODLI_1B023669</name>
</gene>
<dbReference type="InterPro" id="IPR038797">
    <property type="entry name" value="Fltp"/>
</dbReference>
<evidence type="ECO:0000256" key="5">
    <source>
        <dbReference type="SAM" id="MobiDB-lite"/>
    </source>
</evidence>
<dbReference type="Pfam" id="PF22611">
    <property type="entry name" value="CFAP126"/>
    <property type="match status" value="1"/>
</dbReference>
<keyword evidence="6" id="KW-0969">Cilium</keyword>